<gene>
    <name evidence="1" type="ORF">HERI1096_LOCUS35700</name>
</gene>
<protein>
    <submittedName>
        <fullName evidence="1">Uncharacterized protein</fullName>
    </submittedName>
</protein>
<organism evidence="1">
    <name type="scientific">Haptolina ericina</name>
    <dbReference type="NCBI Taxonomy" id="156174"/>
    <lineage>
        <taxon>Eukaryota</taxon>
        <taxon>Haptista</taxon>
        <taxon>Haptophyta</taxon>
        <taxon>Prymnesiophyceae</taxon>
        <taxon>Prymnesiales</taxon>
        <taxon>Prymnesiaceae</taxon>
        <taxon>Haptolina</taxon>
    </lineage>
</organism>
<dbReference type="AlphaFoldDB" id="A0A7S3FGM1"/>
<name>A0A7S3FGM1_9EUKA</name>
<sequence length="101" mass="11109">MSDGTIKHVAAHLRSAGDLPFFPASSERRYKLLASIRRSRSQHVLAGLCDLHRPYIRKSGCSLGVSVFGETSYACLGTGGMIWVLAGCCYATHYLSYLYHP</sequence>
<accession>A0A7S3FGM1</accession>
<evidence type="ECO:0000313" key="1">
    <source>
        <dbReference type="EMBL" id="CAE0145156.1"/>
    </source>
</evidence>
<reference evidence="1" key="1">
    <citation type="submission" date="2021-01" db="EMBL/GenBank/DDBJ databases">
        <authorList>
            <person name="Corre E."/>
            <person name="Pelletier E."/>
            <person name="Niang G."/>
            <person name="Scheremetjew M."/>
            <person name="Finn R."/>
            <person name="Kale V."/>
            <person name="Holt S."/>
            <person name="Cochrane G."/>
            <person name="Meng A."/>
            <person name="Brown T."/>
            <person name="Cohen L."/>
        </authorList>
    </citation>
    <scope>NUCLEOTIDE SEQUENCE</scope>
    <source>
        <strain evidence="1">CCMP281</strain>
    </source>
</reference>
<dbReference type="EMBL" id="HBHX01064475">
    <property type="protein sequence ID" value="CAE0145156.1"/>
    <property type="molecule type" value="Transcribed_RNA"/>
</dbReference>
<proteinExistence type="predicted"/>